<keyword evidence="3" id="KW-0175">Coiled coil</keyword>
<dbReference type="CDD" id="cd23161">
    <property type="entry name" value="Prefoldin_6"/>
    <property type="match status" value="1"/>
</dbReference>
<keyword evidence="5" id="KW-1185">Reference proteome</keyword>
<reference evidence="4 5" key="1">
    <citation type="submission" date="2021-02" db="EMBL/GenBank/DDBJ databases">
        <title>Variation within the Batrachochytrium salamandrivorans European outbreak.</title>
        <authorList>
            <person name="Kelly M."/>
            <person name="Pasmans F."/>
            <person name="Shea T.P."/>
            <person name="Munoz J.F."/>
            <person name="Carranza S."/>
            <person name="Cuomo C.A."/>
            <person name="Martel A."/>
        </authorList>
    </citation>
    <scope>NUCLEOTIDE SEQUENCE [LARGE SCALE GENOMIC DNA]</scope>
    <source>
        <strain evidence="4 5">AMFP18/2</strain>
    </source>
</reference>
<protein>
    <recommendedName>
        <fullName evidence="6">Prefoldin subunit 6</fullName>
    </recommendedName>
</protein>
<evidence type="ECO:0000256" key="1">
    <source>
        <dbReference type="ARBA" id="ARBA00008045"/>
    </source>
</evidence>
<gene>
    <name evidence="4" type="ORF">BASA50_003222</name>
</gene>
<evidence type="ECO:0008006" key="6">
    <source>
        <dbReference type="Google" id="ProtNLM"/>
    </source>
</evidence>
<evidence type="ECO:0000313" key="4">
    <source>
        <dbReference type="EMBL" id="KAH6599194.1"/>
    </source>
</evidence>
<organism evidence="4 5">
    <name type="scientific">Batrachochytrium salamandrivorans</name>
    <dbReference type="NCBI Taxonomy" id="1357716"/>
    <lineage>
        <taxon>Eukaryota</taxon>
        <taxon>Fungi</taxon>
        <taxon>Fungi incertae sedis</taxon>
        <taxon>Chytridiomycota</taxon>
        <taxon>Chytridiomycota incertae sedis</taxon>
        <taxon>Chytridiomycetes</taxon>
        <taxon>Rhizophydiales</taxon>
        <taxon>Rhizophydiales incertae sedis</taxon>
        <taxon>Batrachochytrium</taxon>
    </lineage>
</organism>
<dbReference type="Pfam" id="PF01920">
    <property type="entry name" value="Prefoldin_2"/>
    <property type="match status" value="1"/>
</dbReference>
<dbReference type="SUPFAM" id="SSF46579">
    <property type="entry name" value="Prefoldin"/>
    <property type="match status" value="1"/>
</dbReference>
<evidence type="ECO:0000256" key="2">
    <source>
        <dbReference type="ARBA" id="ARBA00023186"/>
    </source>
</evidence>
<dbReference type="PANTHER" id="PTHR21431:SF0">
    <property type="entry name" value="PREFOLDIN SUBUNIT 6"/>
    <property type="match status" value="1"/>
</dbReference>
<sequence length="118" mass="13445">MSLEQQLQVEAAAFQALQKDYAKAVQNRAQLESQLKENEEVSKEFGLLKEDATIYKLIGPVLVKQDTPEAVGNVSKRIEYIKGEVQRVELQIKDLEEKQEKKKLEVVKLQTMAQSIKS</sequence>
<proteinExistence type="inferred from homology"/>
<dbReference type="InterPro" id="IPR002777">
    <property type="entry name" value="PFD_beta-like"/>
</dbReference>
<dbReference type="Proteomes" id="UP001648503">
    <property type="component" value="Unassembled WGS sequence"/>
</dbReference>
<dbReference type="EMBL" id="JAFCIX010000076">
    <property type="protein sequence ID" value="KAH6599194.1"/>
    <property type="molecule type" value="Genomic_DNA"/>
</dbReference>
<dbReference type="InterPro" id="IPR009053">
    <property type="entry name" value="Prefoldin"/>
</dbReference>
<accession>A0ABQ8FJ67</accession>
<name>A0ABQ8FJ67_9FUNG</name>
<feature type="coiled-coil region" evidence="3">
    <location>
        <begin position="78"/>
        <end position="112"/>
    </location>
</feature>
<evidence type="ECO:0000313" key="5">
    <source>
        <dbReference type="Proteomes" id="UP001648503"/>
    </source>
</evidence>
<keyword evidence="2" id="KW-0143">Chaperone</keyword>
<feature type="coiled-coil region" evidence="3">
    <location>
        <begin position="14"/>
        <end position="41"/>
    </location>
</feature>
<dbReference type="Gene3D" id="1.10.287.370">
    <property type="match status" value="1"/>
</dbReference>
<comment type="similarity">
    <text evidence="1">Belongs to the prefoldin subunit beta family.</text>
</comment>
<evidence type="ECO:0000256" key="3">
    <source>
        <dbReference type="SAM" id="Coils"/>
    </source>
</evidence>
<comment type="caution">
    <text evidence="4">The sequence shown here is derived from an EMBL/GenBank/DDBJ whole genome shotgun (WGS) entry which is preliminary data.</text>
</comment>
<dbReference type="PANTHER" id="PTHR21431">
    <property type="entry name" value="PREFOLDIN SUBUNIT 6"/>
    <property type="match status" value="1"/>
</dbReference>